<feature type="domain" description="ACT" evidence="1">
    <location>
        <begin position="1"/>
        <end position="72"/>
    </location>
</feature>
<evidence type="ECO:0000313" key="2">
    <source>
        <dbReference type="EMBL" id="GAE93859.1"/>
    </source>
</evidence>
<reference evidence="2 3" key="1">
    <citation type="journal article" date="2014" name="Genome Announc.">
        <title>Draft Genome Sequence of the Boron-Tolerant and Moderately Halotolerant Bacterium Gracilibacillus boraciitolerans JCM 21714T.</title>
        <authorList>
            <person name="Ahmed I."/>
            <person name="Oshima K."/>
            <person name="Suda W."/>
            <person name="Kitamura K."/>
            <person name="Iida T."/>
            <person name="Ohmori Y."/>
            <person name="Fujiwara T."/>
            <person name="Hattori M."/>
            <person name="Ohkuma M."/>
        </authorList>
    </citation>
    <scope>NUCLEOTIDE SEQUENCE [LARGE SCALE GENOMIC DNA]</scope>
    <source>
        <strain evidence="2 3">JCM 21714</strain>
    </source>
</reference>
<evidence type="ECO:0000259" key="1">
    <source>
        <dbReference type="PROSITE" id="PS51671"/>
    </source>
</evidence>
<dbReference type="Pfam" id="PF01842">
    <property type="entry name" value="ACT"/>
    <property type="match status" value="1"/>
</dbReference>
<dbReference type="Gene3D" id="3.30.70.260">
    <property type="match status" value="1"/>
</dbReference>
<organism evidence="2 3">
    <name type="scientific">Gracilibacillus boraciitolerans JCM 21714</name>
    <dbReference type="NCBI Taxonomy" id="1298598"/>
    <lineage>
        <taxon>Bacteria</taxon>
        <taxon>Bacillati</taxon>
        <taxon>Bacillota</taxon>
        <taxon>Bacilli</taxon>
        <taxon>Bacillales</taxon>
        <taxon>Bacillaceae</taxon>
        <taxon>Gracilibacillus</taxon>
    </lineage>
</organism>
<dbReference type="InterPro" id="IPR045865">
    <property type="entry name" value="ACT-like_dom_sf"/>
</dbReference>
<accession>W4VM57</accession>
<dbReference type="EMBL" id="BAVS01000016">
    <property type="protein sequence ID" value="GAE93859.1"/>
    <property type="molecule type" value="Genomic_DNA"/>
</dbReference>
<proteinExistence type="predicted"/>
<dbReference type="CDD" id="cd04902">
    <property type="entry name" value="ACT_3PGDH-xct"/>
    <property type="match status" value="1"/>
</dbReference>
<dbReference type="InterPro" id="IPR002912">
    <property type="entry name" value="ACT_dom"/>
</dbReference>
<gene>
    <name evidence="2" type="ORF">JCM21714_2969</name>
</gene>
<dbReference type="AlphaFoldDB" id="W4VM57"/>
<name>W4VM57_9BACI</name>
<evidence type="ECO:0000313" key="3">
    <source>
        <dbReference type="Proteomes" id="UP000019102"/>
    </source>
</evidence>
<dbReference type="eggNOG" id="COG0111">
    <property type="taxonomic scope" value="Bacteria"/>
</dbReference>
<keyword evidence="3" id="KW-1185">Reference proteome</keyword>
<comment type="caution">
    <text evidence="2">The sequence shown here is derived from an EMBL/GenBank/DDBJ whole genome shotgun (WGS) entry which is preliminary data.</text>
</comment>
<protein>
    <submittedName>
        <fullName evidence="2">D-3-phosphoglycerate dehydrogenase</fullName>
    </submittedName>
</protein>
<sequence length="72" mass="7631">MVIKHNDRPGVIGKVGSLLAEKGINIGAMQVGRTGVGGEAIMILTVDKSLEDADVEALKQLDEIEKLTAMEL</sequence>
<dbReference type="SUPFAM" id="SSF55021">
    <property type="entry name" value="ACT-like"/>
    <property type="match status" value="1"/>
</dbReference>
<dbReference type="FunFam" id="3.30.70.260:FF:000008">
    <property type="entry name" value="D-3-phosphoglycerate dehydrogenase, chloroplastic"/>
    <property type="match status" value="1"/>
</dbReference>
<dbReference type="STRING" id="1298598.JCM21714_2969"/>
<dbReference type="Proteomes" id="UP000019102">
    <property type="component" value="Unassembled WGS sequence"/>
</dbReference>
<dbReference type="PROSITE" id="PS51671">
    <property type="entry name" value="ACT"/>
    <property type="match status" value="1"/>
</dbReference>